<keyword evidence="3 4" id="KW-0732">Signal</keyword>
<reference evidence="6 7" key="1">
    <citation type="submission" date="2021-06" db="EMBL/GenBank/DDBJ databases">
        <authorList>
            <person name="Sun Q."/>
            <person name="Li D."/>
        </authorList>
    </citation>
    <scope>NUCLEOTIDE SEQUENCE [LARGE SCALE GENOMIC DNA]</scope>
    <source>
        <strain evidence="6 7">MSJd-7</strain>
    </source>
</reference>
<dbReference type="Pfam" id="PF13407">
    <property type="entry name" value="Peripla_BP_4"/>
    <property type="match status" value="1"/>
</dbReference>
<dbReference type="PANTHER" id="PTHR46847">
    <property type="entry name" value="D-ALLOSE-BINDING PERIPLASMIC PROTEIN-RELATED"/>
    <property type="match status" value="1"/>
</dbReference>
<comment type="caution">
    <text evidence="6">The sequence shown here is derived from an EMBL/GenBank/DDBJ whole genome shotgun (WGS) entry which is preliminary data.</text>
</comment>
<accession>A0ABS6ESB4</accession>
<dbReference type="PANTHER" id="PTHR46847:SF1">
    <property type="entry name" value="D-ALLOSE-BINDING PERIPLASMIC PROTEIN-RELATED"/>
    <property type="match status" value="1"/>
</dbReference>
<comment type="similarity">
    <text evidence="2">Belongs to the bacterial solute-binding protein 2 family.</text>
</comment>
<dbReference type="CDD" id="cd01536">
    <property type="entry name" value="PBP1_ABC_sugar_binding-like"/>
    <property type="match status" value="1"/>
</dbReference>
<evidence type="ECO:0000256" key="3">
    <source>
        <dbReference type="ARBA" id="ARBA00022729"/>
    </source>
</evidence>
<proteinExistence type="inferred from homology"/>
<evidence type="ECO:0000313" key="7">
    <source>
        <dbReference type="Proteomes" id="UP000783588"/>
    </source>
</evidence>
<organism evidence="6 7">
    <name type="scientific">Butyricicoccus intestinisimiae</name>
    <dbReference type="NCBI Taxonomy" id="2841509"/>
    <lineage>
        <taxon>Bacteria</taxon>
        <taxon>Bacillati</taxon>
        <taxon>Bacillota</taxon>
        <taxon>Clostridia</taxon>
        <taxon>Eubacteriales</taxon>
        <taxon>Butyricicoccaceae</taxon>
        <taxon>Butyricicoccus</taxon>
    </lineage>
</organism>
<feature type="chain" id="PRO_5045171198" evidence="4">
    <location>
        <begin position="24"/>
        <end position="337"/>
    </location>
</feature>
<sequence>MMSWRNLRRLLCLTLSTVLLCCACGEQELSSDGSGYNQMDPTHTPYIGMVLKSTENPYFALIKAGAEYEADKLGVQVAIVSPEKESNVKEQAQLVAAMTKLKTDVIIVAPSNEQRITQELENAKKSGKLVLTVDTSSDFADCDGYIGTNQYLAAYKQGAYAAKLVKEQNNANAVILRGADGDKTHMLREYGIEDGLKDGHVTVSAVEYCDCSEEKAEETMEALLKEDDNIQVVCTTSDSMAVGAQRAIAELGRDDIHIVSFDGMIDVSELVRVGEIDAVFAQDPYEMGKQCIDYAVKKCNGEEVEDSVYTDVTLITSGNAEAHISELQRQLERWGGK</sequence>
<dbReference type="Proteomes" id="UP000783588">
    <property type="component" value="Unassembled WGS sequence"/>
</dbReference>
<evidence type="ECO:0000313" key="6">
    <source>
        <dbReference type="EMBL" id="MBU5490574.1"/>
    </source>
</evidence>
<feature type="domain" description="Periplasmic binding protein" evidence="5">
    <location>
        <begin position="47"/>
        <end position="303"/>
    </location>
</feature>
<evidence type="ECO:0000256" key="2">
    <source>
        <dbReference type="ARBA" id="ARBA00007639"/>
    </source>
</evidence>
<name>A0ABS6ESB4_9FIRM</name>
<dbReference type="InterPro" id="IPR025997">
    <property type="entry name" value="SBP_2_dom"/>
</dbReference>
<evidence type="ECO:0000256" key="1">
    <source>
        <dbReference type="ARBA" id="ARBA00004196"/>
    </source>
</evidence>
<dbReference type="EMBL" id="JAHLQI010000003">
    <property type="protein sequence ID" value="MBU5490574.1"/>
    <property type="molecule type" value="Genomic_DNA"/>
</dbReference>
<dbReference type="RefSeq" id="WP_216470222.1">
    <property type="nucleotide sequence ID" value="NZ_JAHLQI010000003.1"/>
</dbReference>
<evidence type="ECO:0000259" key="5">
    <source>
        <dbReference type="Pfam" id="PF13407"/>
    </source>
</evidence>
<comment type="subcellular location">
    <subcellularLocation>
        <location evidence="1">Cell envelope</location>
    </subcellularLocation>
</comment>
<keyword evidence="7" id="KW-1185">Reference proteome</keyword>
<gene>
    <name evidence="6" type="ORF">KQI75_08060</name>
</gene>
<feature type="signal peptide" evidence="4">
    <location>
        <begin position="1"/>
        <end position="23"/>
    </location>
</feature>
<evidence type="ECO:0000256" key="4">
    <source>
        <dbReference type="SAM" id="SignalP"/>
    </source>
</evidence>
<protein>
    <submittedName>
        <fullName evidence="6">Sugar ABC transporter substrate-binding protein</fullName>
    </submittedName>
</protein>